<accession>A0A1W2ENH0</accession>
<evidence type="ECO:0000313" key="3">
    <source>
        <dbReference type="Proteomes" id="UP000192674"/>
    </source>
</evidence>
<dbReference type="InterPro" id="IPR054567">
    <property type="entry name" value="NNH7"/>
</dbReference>
<dbReference type="SMART" id="SM00382">
    <property type="entry name" value="AAA"/>
    <property type="match status" value="1"/>
</dbReference>
<dbReference type="Gene3D" id="3.40.50.300">
    <property type="entry name" value="P-loop containing nucleotide triphosphate hydrolases"/>
    <property type="match status" value="1"/>
</dbReference>
<dbReference type="EMBL" id="FWXV01000003">
    <property type="protein sequence ID" value="SMD11263.1"/>
    <property type="molecule type" value="Genomic_DNA"/>
</dbReference>
<gene>
    <name evidence="2" type="ORF">SAMN05661093_04767</name>
</gene>
<dbReference type="OrthoDB" id="419933at2"/>
<proteinExistence type="predicted"/>
<dbReference type="AlphaFoldDB" id="A0A1W2ENH0"/>
<dbReference type="InterPro" id="IPR027417">
    <property type="entry name" value="P-loop_NTPase"/>
</dbReference>
<reference evidence="2 3" key="1">
    <citation type="submission" date="2017-04" db="EMBL/GenBank/DDBJ databases">
        <authorList>
            <person name="Afonso C.L."/>
            <person name="Miller P.J."/>
            <person name="Scott M.A."/>
            <person name="Spackman E."/>
            <person name="Goraichik I."/>
            <person name="Dimitrov K.M."/>
            <person name="Suarez D.L."/>
            <person name="Swayne D.E."/>
        </authorList>
    </citation>
    <scope>NUCLEOTIDE SEQUENCE [LARGE SCALE GENOMIC DNA]</scope>
    <source>
        <strain evidence="2 3">DSM 43828</strain>
    </source>
</reference>
<dbReference type="Pfam" id="PF22738">
    <property type="entry name" value="NNH7"/>
    <property type="match status" value="1"/>
</dbReference>
<dbReference type="InterPro" id="IPR003593">
    <property type="entry name" value="AAA+_ATPase"/>
</dbReference>
<organism evidence="2 3">
    <name type="scientific">Kibdelosporangium aridum</name>
    <dbReference type="NCBI Taxonomy" id="2030"/>
    <lineage>
        <taxon>Bacteria</taxon>
        <taxon>Bacillati</taxon>
        <taxon>Actinomycetota</taxon>
        <taxon>Actinomycetes</taxon>
        <taxon>Pseudonocardiales</taxon>
        <taxon>Pseudonocardiaceae</taxon>
        <taxon>Kibdelosporangium</taxon>
    </lineage>
</organism>
<feature type="domain" description="AAA+ ATPase" evidence="1">
    <location>
        <begin position="326"/>
        <end position="467"/>
    </location>
</feature>
<evidence type="ECO:0000259" key="1">
    <source>
        <dbReference type="SMART" id="SM00382"/>
    </source>
</evidence>
<name>A0A1W2ENH0_KIBAR</name>
<protein>
    <recommendedName>
        <fullName evidence="1">AAA+ ATPase domain-containing protein</fullName>
    </recommendedName>
</protein>
<dbReference type="SUPFAM" id="SSF52540">
    <property type="entry name" value="P-loop containing nucleoside triphosphate hydrolases"/>
    <property type="match status" value="1"/>
</dbReference>
<dbReference type="RefSeq" id="WP_084428952.1">
    <property type="nucleotide sequence ID" value="NZ_FWXV01000003.1"/>
</dbReference>
<dbReference type="Proteomes" id="UP000192674">
    <property type="component" value="Unassembled WGS sequence"/>
</dbReference>
<keyword evidence="3" id="KW-1185">Reference proteome</keyword>
<evidence type="ECO:0000313" key="2">
    <source>
        <dbReference type="EMBL" id="SMD11263.1"/>
    </source>
</evidence>
<sequence length="1061" mass="120143">MRTVSYRDVAILLGGKDNKLIAALDKVTSGLLLGGMFKFDDLLSWFDAKTDFVRLSHELLGSLSENRRSLRRFSRTQRIEAAHTVIVMTAFFEALGEFDLPLTLKLKADQQQDLFGAEIQTIGWWLIDSSILPDPTQPYATNTGRVAARYADMCARLGVLVEALWAWNQLGEVHREKLSAQLRILPERAFARYQDLFRRLVADYPEVACWSNLIEHEATRHEMRASLAGLEQMLADIAAGRSPERRRTALARAYRALLAEPVLAPDDVPPELNLPTVEQAYVNPRYRVREVDRAGNPSRESWWKEVGDAGDIQRFLVGHLTSPRATRAPLVVLGQPGSGKSMLTKVLAARLPATDFMPVRVELRDVPAEADVQEQIEHAVRVATGERVQWPDLAQAAGDALPVILLDGFDELLQATGVHQTDYLAKVSQFQKREADQERPVAVVVTTRTAVADLARFPEESVALRLEPFDGTQIRLWVDTWNKVNTDVALQADSVLTYRELAEQPLLLLMLALYDADGNALREEGPISRSALYERLLMRFAYREVAKHYPGYRDEELERRAELELRRLSVVAFAMFNRGTQWITQDVLNEDLAALGAAGQADSTGMRRSLSGAELAIGRFFFIHRARAQQAGKQISTYEFLHATFGEYLVARMTWHEIRVVAAKANVADVSIFEQGLVDDSALYAFLSFAPLASRGPVVTFLIQMADQLSTNDRKEIAAVLIRLFRTAHDPHRERGRGRYEPLSLSVPRRHAAYSANLVIVITALLGRVRGSQLFGTHENVVVHWMREALLWRSQLAYYDMIDNLAVRRIWHQNDRDIELRLGVADHRVVDPRWSHSNELRASSKKLHWTFYREATITKRQNFFCSPGDDHLVHLLEPVMKYVGDATNMYVAFDATEHRALGNVLLQALLSPVKESTKAARSLTYLWCAHLLDGHQLKLVIDRIRTDADVPADVIVEILEDCLAKQQVPVESLLRCAMATLGRDRTMDQRLLRVVDRLLIGLGGAVGLLLECQLRLFDLDYHQREPFTAEEWQRTSREFIESGERPDLAKRARWMWNELGG</sequence>